<dbReference type="SUPFAM" id="SSF51905">
    <property type="entry name" value="FAD/NAD(P)-binding domain"/>
    <property type="match status" value="1"/>
</dbReference>
<dbReference type="Gene3D" id="3.50.50.60">
    <property type="entry name" value="FAD/NAD(P)-binding domain"/>
    <property type="match status" value="1"/>
</dbReference>
<dbReference type="RefSeq" id="WP_155063519.1">
    <property type="nucleotide sequence ID" value="NZ_WMIF01000004.1"/>
</dbReference>
<dbReference type="InterPro" id="IPR050464">
    <property type="entry name" value="Zeta_carotene_desat/Oxidored"/>
</dbReference>
<dbReference type="EMBL" id="WMIF01000004">
    <property type="protein sequence ID" value="MTH33762.1"/>
    <property type="molecule type" value="Genomic_DNA"/>
</dbReference>
<evidence type="ECO:0000256" key="1">
    <source>
        <dbReference type="ARBA" id="ARBA00001974"/>
    </source>
</evidence>
<dbReference type="GO" id="GO:0016491">
    <property type="term" value="F:oxidoreductase activity"/>
    <property type="evidence" value="ECO:0007669"/>
    <property type="project" value="UniProtKB-KW"/>
</dbReference>
<keyword evidence="6" id="KW-1185">Reference proteome</keyword>
<evidence type="ECO:0000256" key="3">
    <source>
        <dbReference type="PIRSR" id="PIRSR601613-1"/>
    </source>
</evidence>
<dbReference type="Proteomes" id="UP000442533">
    <property type="component" value="Unassembled WGS sequence"/>
</dbReference>
<dbReference type="PANTHER" id="PTHR42923">
    <property type="entry name" value="PROTOPORPHYRINOGEN OXIDASE"/>
    <property type="match status" value="1"/>
</dbReference>
<evidence type="ECO:0000313" key="6">
    <source>
        <dbReference type="Proteomes" id="UP000442533"/>
    </source>
</evidence>
<accession>A0A844GZ10</accession>
<dbReference type="PRINTS" id="PR00757">
    <property type="entry name" value="AMINEOXDASEF"/>
</dbReference>
<feature type="binding site" evidence="3">
    <location>
        <position position="21"/>
    </location>
    <ligand>
        <name>FAD</name>
        <dbReference type="ChEBI" id="CHEBI:57692"/>
    </ligand>
</feature>
<proteinExistence type="predicted"/>
<sequence length="430" mass="47423">MPFDQSHGAPQRIAIIGGGISGLAAARLLSRHHQITLYEAEPRLGGHARTVHAGRHGDRAVDTGFIVFNYSNYPHFTAMLRDLDVPVEKSDMSFGVSLNGGRLEYALRSADALFAQRRNLVIPGFYGMVRDIVRFNARAEAEMESAPGLTITDLLDRMRLGRRFREHYLFPICGAIWSTPSDVIGSFPAHALIGFLRNHALMSKGGAHQWWTISGGSAAYASRLTASLLRHGVAIRPGTAVQFVKRDGIGVLLHAPGCEPERFDQVIFATHADQTLAMLADPSGQERAALAAVRFQANRALLHRDPQVMPRRRRCWSSWVYRGGPDETTGGGIGVSYWMNRLQNIPEDDPLFVTLNPRVVIPDEAVYDEVTFHHPVFDQAALVAQGQIAALQGQRGTWFAGAWLRNGFHEDGFASAVRIARQLVPKRAVP</sequence>
<comment type="cofactor">
    <cofactor evidence="1">
        <name>FAD</name>
        <dbReference type="ChEBI" id="CHEBI:57692"/>
    </cofactor>
</comment>
<dbReference type="AlphaFoldDB" id="A0A844GZ10"/>
<dbReference type="PANTHER" id="PTHR42923:SF17">
    <property type="entry name" value="AMINE OXIDASE DOMAIN-CONTAINING PROTEIN"/>
    <property type="match status" value="1"/>
</dbReference>
<reference evidence="5 6" key="1">
    <citation type="submission" date="2019-11" db="EMBL/GenBank/DDBJ databases">
        <authorList>
            <person name="Dong K."/>
        </authorList>
    </citation>
    <scope>NUCLEOTIDE SEQUENCE [LARGE SCALE GENOMIC DNA]</scope>
    <source>
        <strain evidence="5 6">JCM 17370</strain>
    </source>
</reference>
<dbReference type="InterPro" id="IPR036188">
    <property type="entry name" value="FAD/NAD-bd_sf"/>
</dbReference>
<comment type="caution">
    <text evidence="5">The sequence shown here is derived from an EMBL/GenBank/DDBJ whole genome shotgun (WGS) entry which is preliminary data.</text>
</comment>
<evidence type="ECO:0000256" key="2">
    <source>
        <dbReference type="ARBA" id="ARBA00023002"/>
    </source>
</evidence>
<evidence type="ECO:0000259" key="4">
    <source>
        <dbReference type="Pfam" id="PF01593"/>
    </source>
</evidence>
<gene>
    <name evidence="5" type="ORF">GL279_04045</name>
</gene>
<feature type="domain" description="Amine oxidase" evidence="4">
    <location>
        <begin position="20"/>
        <end position="289"/>
    </location>
</feature>
<organism evidence="5 6">
    <name type="scientific">Paracoccus limosus</name>
    <dbReference type="NCBI Taxonomy" id="913252"/>
    <lineage>
        <taxon>Bacteria</taxon>
        <taxon>Pseudomonadati</taxon>
        <taxon>Pseudomonadota</taxon>
        <taxon>Alphaproteobacteria</taxon>
        <taxon>Rhodobacterales</taxon>
        <taxon>Paracoccaceae</taxon>
        <taxon>Paracoccus</taxon>
    </lineage>
</organism>
<dbReference type="InterPro" id="IPR002937">
    <property type="entry name" value="Amino_oxidase"/>
</dbReference>
<feature type="binding site" evidence="3">
    <location>
        <begin position="39"/>
        <end position="40"/>
    </location>
    <ligand>
        <name>FAD</name>
        <dbReference type="ChEBI" id="CHEBI:57692"/>
    </ligand>
</feature>
<dbReference type="OrthoDB" id="20837at2"/>
<name>A0A844GZ10_9RHOB</name>
<keyword evidence="2" id="KW-0560">Oxidoreductase</keyword>
<dbReference type="Pfam" id="PF01593">
    <property type="entry name" value="Amino_oxidase"/>
    <property type="match status" value="1"/>
</dbReference>
<protein>
    <submittedName>
        <fullName evidence="5">FAD-dependent oxidoreductase</fullName>
    </submittedName>
</protein>
<dbReference type="InterPro" id="IPR001613">
    <property type="entry name" value="Flavin_amine_oxidase"/>
</dbReference>
<evidence type="ECO:0000313" key="5">
    <source>
        <dbReference type="EMBL" id="MTH33762.1"/>
    </source>
</evidence>